<evidence type="ECO:0000259" key="1">
    <source>
        <dbReference type="Pfam" id="PF00535"/>
    </source>
</evidence>
<comment type="caution">
    <text evidence="2">The sequence shown here is derived from an EMBL/GenBank/DDBJ whole genome shotgun (WGS) entry which is preliminary data.</text>
</comment>
<gene>
    <name evidence="2" type="ORF">GGQ59_001466</name>
</gene>
<dbReference type="InterPro" id="IPR029044">
    <property type="entry name" value="Nucleotide-diphossugar_trans"/>
</dbReference>
<evidence type="ECO:0000313" key="2">
    <source>
        <dbReference type="EMBL" id="MBB4658952.1"/>
    </source>
</evidence>
<dbReference type="EMBL" id="JACHOB010000002">
    <property type="protein sequence ID" value="MBB4658952.1"/>
    <property type="molecule type" value="Genomic_DNA"/>
</dbReference>
<keyword evidence="3" id="KW-1185">Reference proteome</keyword>
<name>A0A840I3S0_9PROT</name>
<dbReference type="SUPFAM" id="SSF53448">
    <property type="entry name" value="Nucleotide-diphospho-sugar transferases"/>
    <property type="match status" value="1"/>
</dbReference>
<dbReference type="Gene3D" id="3.90.550.10">
    <property type="entry name" value="Spore Coat Polysaccharide Biosynthesis Protein SpsA, Chain A"/>
    <property type="match status" value="1"/>
</dbReference>
<reference evidence="2 3" key="1">
    <citation type="submission" date="2020-08" db="EMBL/GenBank/DDBJ databases">
        <title>Genomic Encyclopedia of Type Strains, Phase IV (KMG-IV): sequencing the most valuable type-strain genomes for metagenomic binning, comparative biology and taxonomic classification.</title>
        <authorList>
            <person name="Goeker M."/>
        </authorList>
    </citation>
    <scope>NUCLEOTIDE SEQUENCE [LARGE SCALE GENOMIC DNA]</scope>
    <source>
        <strain evidence="2 3">DSM 102850</strain>
    </source>
</reference>
<sequence>MTSTFGITIPHGPRFEPRLAHTFASLAAQPVPVKVALCDASDDRRVHVLADRYAPLIAYRRHGPDAGQSAAINEGWEALDTDVLGWLNADDCLSPNALATVAAAFVAEPQTDVFYGQSLIANDQGHIIGVHPAIKPPSDRLYRDDIISQPSCFVRSGAVRSVGGVGDNLHYVMDWDLWCRLYEAGARFTMTKEVLSLVVWAADTKTANLFGRRFSEIDSVLKARVGPVARATSLASFTKFHLLQYGPRGRKDHQTYKEPWKDVVDGSDVIRLPVFTYKDDVKKIRAVLSEAGPVCLSTQDETVRGDAPFVDATLLLDPASESEVVLTAPNVAARLSSLMLIDATD</sequence>
<keyword evidence="2" id="KW-0808">Transferase</keyword>
<evidence type="ECO:0000313" key="3">
    <source>
        <dbReference type="Proteomes" id="UP000563524"/>
    </source>
</evidence>
<accession>A0A840I3S0</accession>
<feature type="domain" description="Glycosyltransferase 2-like" evidence="1">
    <location>
        <begin position="16"/>
        <end position="130"/>
    </location>
</feature>
<dbReference type="RefSeq" id="WP_183817122.1">
    <property type="nucleotide sequence ID" value="NZ_JACHOB010000002.1"/>
</dbReference>
<dbReference type="Proteomes" id="UP000563524">
    <property type="component" value="Unassembled WGS sequence"/>
</dbReference>
<proteinExistence type="predicted"/>
<dbReference type="AlphaFoldDB" id="A0A840I3S0"/>
<protein>
    <submittedName>
        <fullName evidence="2">Glycosyltransferase involved in cell wall biosynthesis</fullName>
    </submittedName>
</protein>
<dbReference type="InterPro" id="IPR001173">
    <property type="entry name" value="Glyco_trans_2-like"/>
</dbReference>
<organism evidence="2 3">
    <name type="scientific">Parvularcula dongshanensis</name>
    <dbReference type="NCBI Taxonomy" id="1173995"/>
    <lineage>
        <taxon>Bacteria</taxon>
        <taxon>Pseudomonadati</taxon>
        <taxon>Pseudomonadota</taxon>
        <taxon>Alphaproteobacteria</taxon>
        <taxon>Parvularculales</taxon>
        <taxon>Parvularculaceae</taxon>
        <taxon>Parvularcula</taxon>
    </lineage>
</organism>
<dbReference type="Pfam" id="PF00535">
    <property type="entry name" value="Glycos_transf_2"/>
    <property type="match status" value="1"/>
</dbReference>
<dbReference type="GO" id="GO:0016740">
    <property type="term" value="F:transferase activity"/>
    <property type="evidence" value="ECO:0007669"/>
    <property type="project" value="UniProtKB-KW"/>
</dbReference>